<gene>
    <name evidence="1" type="ORF">POPTR_016G065850v4</name>
</gene>
<dbReference type="EMBL" id="CM009305">
    <property type="protein sequence ID" value="KAI9380327.1"/>
    <property type="molecule type" value="Genomic_DNA"/>
</dbReference>
<accession>A0ACC0RTQ1</accession>
<dbReference type="Proteomes" id="UP000006729">
    <property type="component" value="Chromosome 16"/>
</dbReference>
<sequence length="128" mass="15460">MILDLPFIIFFSRSTTFSSTFQNPPTKLFFNRDDQECEQEREKERKKERKGVLVSPHNRHSPSHVNFTFQFIWAILCLVFYMEIHTWQQETGWRWTRSASPFFLIDPTHTYMIHGTSQLNDHPCRPYM</sequence>
<proteinExistence type="predicted"/>
<evidence type="ECO:0000313" key="2">
    <source>
        <dbReference type="Proteomes" id="UP000006729"/>
    </source>
</evidence>
<reference evidence="1 2" key="1">
    <citation type="journal article" date="2006" name="Science">
        <title>The genome of black cottonwood, Populus trichocarpa (Torr. &amp; Gray).</title>
        <authorList>
            <person name="Tuskan G.A."/>
            <person name="Difazio S."/>
            <person name="Jansson S."/>
            <person name="Bohlmann J."/>
            <person name="Grigoriev I."/>
            <person name="Hellsten U."/>
            <person name="Putnam N."/>
            <person name="Ralph S."/>
            <person name="Rombauts S."/>
            <person name="Salamov A."/>
            <person name="Schein J."/>
            <person name="Sterck L."/>
            <person name="Aerts A."/>
            <person name="Bhalerao R.R."/>
            <person name="Bhalerao R.P."/>
            <person name="Blaudez D."/>
            <person name="Boerjan W."/>
            <person name="Brun A."/>
            <person name="Brunner A."/>
            <person name="Busov V."/>
            <person name="Campbell M."/>
            <person name="Carlson J."/>
            <person name="Chalot M."/>
            <person name="Chapman J."/>
            <person name="Chen G.L."/>
            <person name="Cooper D."/>
            <person name="Coutinho P.M."/>
            <person name="Couturier J."/>
            <person name="Covert S."/>
            <person name="Cronk Q."/>
            <person name="Cunningham R."/>
            <person name="Davis J."/>
            <person name="Degroeve S."/>
            <person name="Dejardin A."/>
            <person name="Depamphilis C."/>
            <person name="Detter J."/>
            <person name="Dirks B."/>
            <person name="Dubchak I."/>
            <person name="Duplessis S."/>
            <person name="Ehlting J."/>
            <person name="Ellis B."/>
            <person name="Gendler K."/>
            <person name="Goodstein D."/>
            <person name="Gribskov M."/>
            <person name="Grimwood J."/>
            <person name="Groover A."/>
            <person name="Gunter L."/>
            <person name="Hamberger B."/>
            <person name="Heinze B."/>
            <person name="Helariutta Y."/>
            <person name="Henrissat B."/>
            <person name="Holligan D."/>
            <person name="Holt R."/>
            <person name="Huang W."/>
            <person name="Islam-Faridi N."/>
            <person name="Jones S."/>
            <person name="Jones-Rhoades M."/>
            <person name="Jorgensen R."/>
            <person name="Joshi C."/>
            <person name="Kangasjarvi J."/>
            <person name="Karlsson J."/>
            <person name="Kelleher C."/>
            <person name="Kirkpatrick R."/>
            <person name="Kirst M."/>
            <person name="Kohler A."/>
            <person name="Kalluri U."/>
            <person name="Larimer F."/>
            <person name="Leebens-Mack J."/>
            <person name="Leple J.C."/>
            <person name="Locascio P."/>
            <person name="Lou Y."/>
            <person name="Lucas S."/>
            <person name="Martin F."/>
            <person name="Montanini B."/>
            <person name="Napoli C."/>
            <person name="Nelson D.R."/>
            <person name="Nelson C."/>
            <person name="Nieminen K."/>
            <person name="Nilsson O."/>
            <person name="Pereda V."/>
            <person name="Peter G."/>
            <person name="Philippe R."/>
            <person name="Pilate G."/>
            <person name="Poliakov A."/>
            <person name="Razumovskaya J."/>
            <person name="Richardson P."/>
            <person name="Rinaldi C."/>
            <person name="Ritland K."/>
            <person name="Rouze P."/>
            <person name="Ryaboy D."/>
            <person name="Schmutz J."/>
            <person name="Schrader J."/>
            <person name="Segerman B."/>
            <person name="Shin H."/>
            <person name="Siddiqui A."/>
            <person name="Sterky F."/>
            <person name="Terry A."/>
            <person name="Tsai C.J."/>
            <person name="Uberbacher E."/>
            <person name="Unneberg P."/>
            <person name="Vahala J."/>
            <person name="Wall K."/>
            <person name="Wessler S."/>
            <person name="Yang G."/>
            <person name="Yin T."/>
            <person name="Douglas C."/>
            <person name="Marra M."/>
            <person name="Sandberg G."/>
            <person name="Van de Peer Y."/>
            <person name="Rokhsar D."/>
        </authorList>
    </citation>
    <scope>NUCLEOTIDE SEQUENCE [LARGE SCALE GENOMIC DNA]</scope>
    <source>
        <strain evidence="2">cv. Nisqually</strain>
    </source>
</reference>
<comment type="caution">
    <text evidence="1">The sequence shown here is derived from an EMBL/GenBank/DDBJ whole genome shotgun (WGS) entry which is preliminary data.</text>
</comment>
<keyword evidence="2" id="KW-1185">Reference proteome</keyword>
<evidence type="ECO:0000313" key="1">
    <source>
        <dbReference type="EMBL" id="KAI9380327.1"/>
    </source>
</evidence>
<name>A0ACC0RTQ1_POPTR</name>
<organism evidence="1 2">
    <name type="scientific">Populus trichocarpa</name>
    <name type="common">Western balsam poplar</name>
    <name type="synonym">Populus balsamifera subsp. trichocarpa</name>
    <dbReference type="NCBI Taxonomy" id="3694"/>
    <lineage>
        <taxon>Eukaryota</taxon>
        <taxon>Viridiplantae</taxon>
        <taxon>Streptophyta</taxon>
        <taxon>Embryophyta</taxon>
        <taxon>Tracheophyta</taxon>
        <taxon>Spermatophyta</taxon>
        <taxon>Magnoliopsida</taxon>
        <taxon>eudicotyledons</taxon>
        <taxon>Gunneridae</taxon>
        <taxon>Pentapetalae</taxon>
        <taxon>rosids</taxon>
        <taxon>fabids</taxon>
        <taxon>Malpighiales</taxon>
        <taxon>Salicaceae</taxon>
        <taxon>Saliceae</taxon>
        <taxon>Populus</taxon>
    </lineage>
</organism>
<protein>
    <submittedName>
        <fullName evidence="1">Uncharacterized protein</fullName>
    </submittedName>
</protein>